<protein>
    <recommendedName>
        <fullName evidence="4">DUF624 domain-containing protein</fullName>
    </recommendedName>
</protein>
<evidence type="ECO:0000313" key="3">
    <source>
        <dbReference type="Proteomes" id="UP000532194"/>
    </source>
</evidence>
<feature type="transmembrane region" description="Helical" evidence="1">
    <location>
        <begin position="12"/>
        <end position="34"/>
    </location>
</feature>
<name>A0A7Y0ET66_9BIFI</name>
<feature type="transmembrane region" description="Helical" evidence="1">
    <location>
        <begin position="174"/>
        <end position="193"/>
    </location>
</feature>
<keyword evidence="1" id="KW-0472">Membrane</keyword>
<feature type="transmembrane region" description="Helical" evidence="1">
    <location>
        <begin position="101"/>
        <end position="124"/>
    </location>
</feature>
<evidence type="ECO:0000256" key="1">
    <source>
        <dbReference type="SAM" id="Phobius"/>
    </source>
</evidence>
<dbReference type="Proteomes" id="UP000532194">
    <property type="component" value="Unassembled WGS sequence"/>
</dbReference>
<keyword evidence="1" id="KW-1133">Transmembrane helix</keyword>
<dbReference type="AlphaFoldDB" id="A0A7Y0ET66"/>
<dbReference type="EMBL" id="JAAIII010000007">
    <property type="protein sequence ID" value="NMM94916.1"/>
    <property type="molecule type" value="Genomic_DNA"/>
</dbReference>
<dbReference type="InterPro" id="IPR006938">
    <property type="entry name" value="DUF624"/>
</dbReference>
<dbReference type="Pfam" id="PF04854">
    <property type="entry name" value="DUF624"/>
    <property type="match status" value="1"/>
</dbReference>
<proteinExistence type="predicted"/>
<evidence type="ECO:0008006" key="4">
    <source>
        <dbReference type="Google" id="ProtNLM"/>
    </source>
</evidence>
<accession>A0A7Y0ET66</accession>
<comment type="caution">
    <text evidence="2">The sequence shown here is derived from an EMBL/GenBank/DDBJ whole genome shotgun (WGS) entry which is preliminary data.</text>
</comment>
<keyword evidence="3" id="KW-1185">Reference proteome</keyword>
<organism evidence="2 3">
    <name type="scientific">Bifidobacterium oedipodis</name>
    <dbReference type="NCBI Taxonomy" id="2675322"/>
    <lineage>
        <taxon>Bacteria</taxon>
        <taxon>Bacillati</taxon>
        <taxon>Actinomycetota</taxon>
        <taxon>Actinomycetes</taxon>
        <taxon>Bifidobacteriales</taxon>
        <taxon>Bifidobacteriaceae</taxon>
        <taxon>Bifidobacterium</taxon>
    </lineage>
</organism>
<sequence>MKFNLEGPFWQFMTLCVRFFALNLLFILTIIPVVTIGPARAALYSTVFAYTDNEDIPLCREYLRRFKREFMRSIVASIIFVALGAAIIFGLVFWNALDTDLAYVTLPFLILAGAIVFLTFEYYFPLEARYANTFKATLTNAARMPWAAFGHTMGIIAIDVAAIALFAFTGFFRVLFVLLGCAWLAYAKSLVYLRAFARVDTTNGAAHNERPDYTLPTASIQ</sequence>
<feature type="transmembrane region" description="Helical" evidence="1">
    <location>
        <begin position="145"/>
        <end position="168"/>
    </location>
</feature>
<dbReference type="RefSeq" id="WP_169172926.1">
    <property type="nucleotide sequence ID" value="NZ_JAAIII010000007.1"/>
</dbReference>
<keyword evidence="1" id="KW-0812">Transmembrane</keyword>
<feature type="transmembrane region" description="Helical" evidence="1">
    <location>
        <begin position="74"/>
        <end position="95"/>
    </location>
</feature>
<gene>
    <name evidence="2" type="ORF">G1C95_2104</name>
</gene>
<evidence type="ECO:0000313" key="2">
    <source>
        <dbReference type="EMBL" id="NMM94916.1"/>
    </source>
</evidence>
<reference evidence="2 3" key="1">
    <citation type="submission" date="2020-02" db="EMBL/GenBank/DDBJ databases">
        <title>Characterization of phylogenetic diversity of novel bifidobacterial species isolated in Czech ZOOs.</title>
        <authorList>
            <person name="Lugli G.A."/>
            <person name="Vera N.B."/>
            <person name="Ventura M."/>
        </authorList>
    </citation>
    <scope>NUCLEOTIDE SEQUENCE [LARGE SCALE GENOMIC DNA]</scope>
    <source>
        <strain evidence="2 3">DSM 109957</strain>
    </source>
</reference>